<keyword evidence="3" id="KW-1185">Reference proteome</keyword>
<dbReference type="Pfam" id="PF21556">
    <property type="entry name" value="AceES-2"/>
    <property type="match status" value="1"/>
</dbReference>
<feature type="transmembrane region" description="Helical" evidence="1">
    <location>
        <begin position="13"/>
        <end position="31"/>
    </location>
</feature>
<evidence type="ECO:0000313" key="3">
    <source>
        <dbReference type="Proteomes" id="UP000054495"/>
    </source>
</evidence>
<keyword evidence="1" id="KW-0472">Membrane</keyword>
<dbReference type="AlphaFoldDB" id="A0A0D6LRR9"/>
<keyword evidence="1" id="KW-0812">Transmembrane</keyword>
<reference evidence="2 3" key="1">
    <citation type="submission" date="2013-05" db="EMBL/GenBank/DDBJ databases">
        <title>Draft genome of the parasitic nematode Anyclostoma ceylanicum.</title>
        <authorList>
            <person name="Mitreva M."/>
        </authorList>
    </citation>
    <scope>NUCLEOTIDE SEQUENCE [LARGE SCALE GENOMIC DNA]</scope>
</reference>
<name>A0A0D6LRR9_9BILA</name>
<evidence type="ECO:0000256" key="1">
    <source>
        <dbReference type="SAM" id="Phobius"/>
    </source>
</evidence>
<protein>
    <submittedName>
        <fullName evidence="2">Uncharacterized protein</fullName>
    </submittedName>
</protein>
<organism evidence="2 3">
    <name type="scientific">Ancylostoma ceylanicum</name>
    <dbReference type="NCBI Taxonomy" id="53326"/>
    <lineage>
        <taxon>Eukaryota</taxon>
        <taxon>Metazoa</taxon>
        <taxon>Ecdysozoa</taxon>
        <taxon>Nematoda</taxon>
        <taxon>Chromadorea</taxon>
        <taxon>Rhabditida</taxon>
        <taxon>Rhabditina</taxon>
        <taxon>Rhabditomorpha</taxon>
        <taxon>Strongyloidea</taxon>
        <taxon>Ancylostomatidae</taxon>
        <taxon>Ancylostomatinae</taxon>
        <taxon>Ancylostoma</taxon>
    </lineage>
</organism>
<sequence>MSNDFETGQSIQVFLRMRTLIAVLALCALTYTKNCPKMIKKITQRKIDNVNTGCKSENTDCKFVRPYGDLTTTENKLLKLQ</sequence>
<dbReference type="Proteomes" id="UP000054495">
    <property type="component" value="Unassembled WGS sequence"/>
</dbReference>
<proteinExistence type="predicted"/>
<dbReference type="InterPro" id="IPR049084">
    <property type="entry name" value="AceES-2"/>
</dbReference>
<accession>A0A0D6LRR9</accession>
<keyword evidence="1" id="KW-1133">Transmembrane helix</keyword>
<gene>
    <name evidence="2" type="ORF">ANCCEY_06309</name>
</gene>
<dbReference type="EMBL" id="KE124936">
    <property type="protein sequence ID" value="EPB74584.1"/>
    <property type="molecule type" value="Genomic_DNA"/>
</dbReference>
<dbReference type="Gene3D" id="2.40.50.780">
    <property type="match status" value="1"/>
</dbReference>
<evidence type="ECO:0000313" key="2">
    <source>
        <dbReference type="EMBL" id="EPB74584.1"/>
    </source>
</evidence>